<feature type="region of interest" description="Disordered" evidence="2">
    <location>
        <begin position="562"/>
        <end position="599"/>
    </location>
</feature>
<feature type="region of interest" description="Disordered" evidence="2">
    <location>
        <begin position="1097"/>
        <end position="1120"/>
    </location>
</feature>
<feature type="region of interest" description="Disordered" evidence="2">
    <location>
        <begin position="1002"/>
        <end position="1023"/>
    </location>
</feature>
<feature type="compositionally biased region" description="Low complexity" evidence="2">
    <location>
        <begin position="232"/>
        <end position="247"/>
    </location>
</feature>
<dbReference type="Proteomes" id="UP001153709">
    <property type="component" value="Chromosome 1"/>
</dbReference>
<keyword evidence="1" id="KW-0175">Coiled coil</keyword>
<dbReference type="PANTHER" id="PTHR21557:SF2">
    <property type="entry name" value="CORDON-BLEU PROTEIN-LIKE 1"/>
    <property type="match status" value="1"/>
</dbReference>
<feature type="compositionally biased region" description="Pro residues" evidence="2">
    <location>
        <begin position="291"/>
        <end position="301"/>
    </location>
</feature>
<feature type="region of interest" description="Disordered" evidence="2">
    <location>
        <begin position="1502"/>
        <end position="1526"/>
    </location>
</feature>
<evidence type="ECO:0000256" key="2">
    <source>
        <dbReference type="SAM" id="MobiDB-lite"/>
    </source>
</evidence>
<dbReference type="InterPro" id="IPR039895">
    <property type="entry name" value="COBL-like"/>
</dbReference>
<accession>A0A9N9SQ53</accession>
<dbReference type="InterPro" id="IPR029071">
    <property type="entry name" value="Ubiquitin-like_domsf"/>
</dbReference>
<feature type="compositionally biased region" description="Basic and acidic residues" evidence="2">
    <location>
        <begin position="574"/>
        <end position="594"/>
    </location>
</feature>
<feature type="compositionally biased region" description="Polar residues" evidence="2">
    <location>
        <begin position="1502"/>
        <end position="1521"/>
    </location>
</feature>
<evidence type="ECO:0000313" key="3">
    <source>
        <dbReference type="EMBL" id="CAG9827221.1"/>
    </source>
</evidence>
<feature type="compositionally biased region" description="Polar residues" evidence="2">
    <location>
        <begin position="393"/>
        <end position="415"/>
    </location>
</feature>
<evidence type="ECO:0000256" key="1">
    <source>
        <dbReference type="SAM" id="Coils"/>
    </source>
</evidence>
<feature type="coiled-coil region" evidence="1">
    <location>
        <begin position="1039"/>
        <end position="1081"/>
    </location>
</feature>
<reference evidence="3" key="1">
    <citation type="submission" date="2022-01" db="EMBL/GenBank/DDBJ databases">
        <authorList>
            <person name="King R."/>
        </authorList>
    </citation>
    <scope>NUCLEOTIDE SEQUENCE</scope>
</reference>
<dbReference type="SUPFAM" id="SSF54236">
    <property type="entry name" value="Ubiquitin-like"/>
    <property type="match status" value="1"/>
</dbReference>
<evidence type="ECO:0008006" key="5">
    <source>
        <dbReference type="Google" id="ProtNLM"/>
    </source>
</evidence>
<gene>
    <name evidence="3" type="ORF">DIABBA_LOCUS1242</name>
</gene>
<organism evidence="3 4">
    <name type="scientific">Diabrotica balteata</name>
    <name type="common">Banded cucumber beetle</name>
    <dbReference type="NCBI Taxonomy" id="107213"/>
    <lineage>
        <taxon>Eukaryota</taxon>
        <taxon>Metazoa</taxon>
        <taxon>Ecdysozoa</taxon>
        <taxon>Arthropoda</taxon>
        <taxon>Hexapoda</taxon>
        <taxon>Insecta</taxon>
        <taxon>Pterygota</taxon>
        <taxon>Neoptera</taxon>
        <taxon>Endopterygota</taxon>
        <taxon>Coleoptera</taxon>
        <taxon>Polyphaga</taxon>
        <taxon>Cucujiformia</taxon>
        <taxon>Chrysomeloidea</taxon>
        <taxon>Chrysomelidae</taxon>
        <taxon>Galerucinae</taxon>
        <taxon>Diabroticina</taxon>
        <taxon>Diabroticites</taxon>
        <taxon>Diabrotica</taxon>
    </lineage>
</organism>
<feature type="compositionally biased region" description="Low complexity" evidence="2">
    <location>
        <begin position="449"/>
        <end position="461"/>
    </location>
</feature>
<sequence>MMQITEDTPPDMLAGAMDLIVHLPTGRNVKMSVERSTPMMDLLVQITTTHQLQLSNYTLQTLGMAPSSDRTDKILPYTPNTPIGTLDTQHIKVVPKTRSVAVPKNIPPGHQPFESTFRLKVHLPRNQLYVTRVSRNVLLEDIMKKVCEEKNLDPMKYEFKHPGNINETLDPKLTLSDYQITEIYVVGKGTHSLTQAFSSSDIMALRKEEERKQMHNKTGGGVFNLIFRRGKSSMGSGSISSDTRSISPTHSDDSRSVTPPAVIQQPILPPPKQDPPPERPKPPQRKRRPAPKPPQPSPPQQEIPKEETVVDAEDSKESRRNSEEKPASTVSEVSELQSKKSETGLVICHSRNSSDSSGYHEASVLSDNCNTSLPRRPKSAFVGSADIEKLSKMHSQSTTNLTKMASHSKSTTSLGLTGRKKKAAPPPPPAVRASNPSINLEPASPVVASQSTTPTKATPSTPLDPLVAPNLPKPLPRGKSKAPPVPRPRSEIITVETIIEDIDDTINKPPRVPKIDNDIVVQEVIKEVVSADIEVESNTLKKDIETVEQEIETLNEEIIKENKSDISELEDVPTPDKSEDINHDKNEDKDKIEDTENTSESFHSSLIVVIDANNNTNSSNVTEDSEKLAYNKIRELQKISHDLLFSSPAFKSHKDQEPRITRPTIKNTKIEDVKEESICGEGNNVTADVKETALTQDIATINTNKNDAEIQENITEDCKDDKAIKDIKETVLLPEKATQKDNSVNVLQNIKENVVATALTPETKIEEMHSNVKEESSELGPVCSELSVSKKLPPEIVAVIPKPLSDKKFNSSNKYDSFGKRRLQKLSSISSLNEDENGSKSGSVSSRTSVSSALGAFNFVDEFSDLDEKVFTGSISKNFSLKDEDFFNELYGIHHLEDFQIKKNQSVSSLRSLSSLPGFLNSGSGMRKWVNTEDLDELSISEDPNCRWVIGDSEPESLSSHQALDSLASITSCSIDTLTDSKDVIKPFGSTDSGIAPETNEKLSEVEDLRPITPPPPPLFVDEPTEVVEPEKEPHDKHQEKVEERLEEVEAHVIEEIEKPIESISETITNKNERLTELSIETEKENLEEIDWQYQLPSPPKAFRDSSPIRNEDTLSETQSVSVTDFKDSVVTSPELFEKLKSIEDTQSVQSVSTFVGEEPPLNTLSLENLEKRKSLVYNRELSTSLKMNEEDTFSHSLNKFERTFIEVQKSSQKEMREPKFVPKSNTNTLPNFKISTYDRPKQKIKVFEDDTVRSNTEYINRSKETVIERQTYSSTLNRSFAATSMENISARKTSVESQPEEREYNFFRPDKVNTARNFGPVSSVFRSESFSKDNTWSPPKPVSRSKSFLALNWQGKYKIEKQNKEEGIERSNSLYDVSGLQSLGMRLIQNKLNTPTTSLENINAPDQSKTKIDPPRETPITKLSPVETIQKPLSTERIYKYRGPPSINMGTWSDRPKVPVSVKEDEDYTLGNNVSTKLIVNTTNNNVTSNNRIEIKTNNKEVQSSNEPSISIKVNGSEVPTTTTDTKTGNVVIKIGPSSNSQPKIIDNQTFINHTTAVGYRKPFNDINKNQRPYSIAFSSEYDMSRVPVVRSVELKKPFKEFGNTSVTQISQETAADNKPQNGFLEERKAALRINSFIPNGTPVVRGFKSLPKEKESFQPNSQVPFSQVTLRRTESSKILNEPKEPEVKPPPPPMMPKVNLKKPTIKHIEPSLDPRDQLLSQIRNFGGKKGLKSVKV</sequence>
<feature type="region of interest" description="Disordered" evidence="2">
    <location>
        <begin position="1399"/>
        <end position="1421"/>
    </location>
</feature>
<dbReference type="PANTHER" id="PTHR21557">
    <property type="entry name" value="CORDON-BLEU"/>
    <property type="match status" value="1"/>
</dbReference>
<dbReference type="Gene3D" id="3.10.20.90">
    <property type="entry name" value="Phosphatidylinositol 3-kinase Catalytic Subunit, Chain A, domain 1"/>
    <property type="match status" value="1"/>
</dbReference>
<keyword evidence="4" id="KW-1185">Reference proteome</keyword>
<proteinExistence type="predicted"/>
<dbReference type="GO" id="GO:0003785">
    <property type="term" value="F:actin monomer binding"/>
    <property type="evidence" value="ECO:0007669"/>
    <property type="project" value="InterPro"/>
</dbReference>
<feature type="region of interest" description="Disordered" evidence="2">
    <location>
        <begin position="392"/>
        <end position="489"/>
    </location>
</feature>
<dbReference type="EMBL" id="OU898276">
    <property type="protein sequence ID" value="CAG9827221.1"/>
    <property type="molecule type" value="Genomic_DNA"/>
</dbReference>
<feature type="compositionally biased region" description="Basic and acidic residues" evidence="2">
    <location>
        <begin position="1676"/>
        <end position="1689"/>
    </location>
</feature>
<protein>
    <recommendedName>
        <fullName evidence="5">WH2 domain-containing protein</fullName>
    </recommendedName>
</protein>
<evidence type="ECO:0000313" key="4">
    <source>
        <dbReference type="Proteomes" id="UP001153709"/>
    </source>
</evidence>
<feature type="region of interest" description="Disordered" evidence="2">
    <location>
        <begin position="1676"/>
        <end position="1701"/>
    </location>
</feature>
<feature type="region of interest" description="Disordered" evidence="2">
    <location>
        <begin position="232"/>
        <end position="380"/>
    </location>
</feature>
<feature type="compositionally biased region" description="Basic and acidic residues" evidence="2">
    <location>
        <begin position="303"/>
        <end position="326"/>
    </location>
</feature>
<feature type="compositionally biased region" description="Polar residues" evidence="2">
    <location>
        <begin position="1399"/>
        <end position="1408"/>
    </location>
</feature>
<dbReference type="OrthoDB" id="8882621at2759"/>
<name>A0A9N9SQ53_DIABA</name>